<accession>A0A5C4MN22</accession>
<reference evidence="5 6" key="1">
    <citation type="submission" date="2019-05" db="EMBL/GenBank/DDBJ databases">
        <title>Mumia sp. nov., isolated from the intestinal contents of plateau pika (Ochotona curzoniae) in the Qinghai-Tibet plateau of China.</title>
        <authorList>
            <person name="Tian Z."/>
        </authorList>
    </citation>
    <scope>NUCLEOTIDE SEQUENCE [LARGE SCALE GENOMIC DNA]</scope>
    <source>
        <strain evidence="6">527</strain>
        <strain evidence="5">Z527</strain>
    </source>
</reference>
<feature type="DNA-binding region" description="H-T-H motif" evidence="2">
    <location>
        <begin position="29"/>
        <end position="48"/>
    </location>
</feature>
<organism evidence="5 6">
    <name type="scientific">Mumia zhuanghuii</name>
    <dbReference type="NCBI Taxonomy" id="2585211"/>
    <lineage>
        <taxon>Bacteria</taxon>
        <taxon>Bacillati</taxon>
        <taxon>Actinomycetota</taxon>
        <taxon>Actinomycetes</taxon>
        <taxon>Propionibacteriales</taxon>
        <taxon>Nocardioidaceae</taxon>
        <taxon>Mumia</taxon>
    </lineage>
</organism>
<evidence type="ECO:0000256" key="2">
    <source>
        <dbReference type="PROSITE-ProRule" id="PRU00335"/>
    </source>
</evidence>
<dbReference type="InterPro" id="IPR009057">
    <property type="entry name" value="Homeodomain-like_sf"/>
</dbReference>
<proteinExistence type="predicted"/>
<protein>
    <submittedName>
        <fullName evidence="5">TetR/AcrR family transcriptional regulator</fullName>
    </submittedName>
</protein>
<sequence length="187" mass="20653">MPAIPRVSRERWILAGLEALVEAGPSAVRVETLASRLGVTKGGFYGYFDNRDALMDAMLEVWERRSTDDAIAIAEAEGRDVRETMHLAGALTFSVDLLPIDLAVRAWARHDPAVAERLRRVDNVRIEFLRAMFRTYIADDAEIEARSTLAFATAIGQHFMAADHGAYTKDEAVDLAAALVLRPSLPD</sequence>
<name>A0A5C4MN22_9ACTN</name>
<dbReference type="OrthoDB" id="3218408at2"/>
<dbReference type="RefSeq" id="WP_139106040.1">
    <property type="nucleotide sequence ID" value="NZ_VDFR01000062.1"/>
</dbReference>
<dbReference type="SUPFAM" id="SSF46689">
    <property type="entry name" value="Homeodomain-like"/>
    <property type="match status" value="1"/>
</dbReference>
<evidence type="ECO:0000256" key="1">
    <source>
        <dbReference type="ARBA" id="ARBA00023125"/>
    </source>
</evidence>
<keyword evidence="1 2" id="KW-0238">DNA-binding</keyword>
<dbReference type="PANTHER" id="PTHR30055:SF239">
    <property type="entry name" value="TRANSCRIPTIONAL REGULATORY PROTEIN"/>
    <property type="match status" value="1"/>
</dbReference>
<evidence type="ECO:0000313" key="4">
    <source>
        <dbReference type="EMBL" id="TNC43093.1"/>
    </source>
</evidence>
<evidence type="ECO:0000313" key="5">
    <source>
        <dbReference type="EMBL" id="TNC46040.1"/>
    </source>
</evidence>
<dbReference type="Pfam" id="PF00440">
    <property type="entry name" value="TetR_N"/>
    <property type="match status" value="1"/>
</dbReference>
<dbReference type="EMBL" id="VDFR01000088">
    <property type="protein sequence ID" value="TNC43093.1"/>
    <property type="molecule type" value="Genomic_DNA"/>
</dbReference>
<dbReference type="PANTHER" id="PTHR30055">
    <property type="entry name" value="HTH-TYPE TRANSCRIPTIONAL REGULATOR RUTR"/>
    <property type="match status" value="1"/>
</dbReference>
<feature type="domain" description="HTH tetR-type" evidence="3">
    <location>
        <begin position="6"/>
        <end position="66"/>
    </location>
</feature>
<dbReference type="InterPro" id="IPR001647">
    <property type="entry name" value="HTH_TetR"/>
</dbReference>
<gene>
    <name evidence="5" type="ORF">FHE65_13880</name>
    <name evidence="4" type="ORF">FHE65_19180</name>
</gene>
<dbReference type="Gene3D" id="1.10.357.10">
    <property type="entry name" value="Tetracycline Repressor, domain 2"/>
    <property type="match status" value="1"/>
</dbReference>
<dbReference type="PROSITE" id="PS50977">
    <property type="entry name" value="HTH_TETR_2"/>
    <property type="match status" value="1"/>
</dbReference>
<dbReference type="InterPro" id="IPR050109">
    <property type="entry name" value="HTH-type_TetR-like_transc_reg"/>
</dbReference>
<dbReference type="AlphaFoldDB" id="A0A5C4MN22"/>
<evidence type="ECO:0000259" key="3">
    <source>
        <dbReference type="PROSITE" id="PS50977"/>
    </source>
</evidence>
<dbReference type="GO" id="GO:0000976">
    <property type="term" value="F:transcription cis-regulatory region binding"/>
    <property type="evidence" value="ECO:0007669"/>
    <property type="project" value="TreeGrafter"/>
</dbReference>
<dbReference type="EMBL" id="VDFR01000062">
    <property type="protein sequence ID" value="TNC46040.1"/>
    <property type="molecule type" value="Genomic_DNA"/>
</dbReference>
<comment type="caution">
    <text evidence="5">The sequence shown here is derived from an EMBL/GenBank/DDBJ whole genome shotgun (WGS) entry which is preliminary data.</text>
</comment>
<dbReference type="Proteomes" id="UP000306740">
    <property type="component" value="Unassembled WGS sequence"/>
</dbReference>
<dbReference type="GO" id="GO:0003700">
    <property type="term" value="F:DNA-binding transcription factor activity"/>
    <property type="evidence" value="ECO:0007669"/>
    <property type="project" value="TreeGrafter"/>
</dbReference>
<evidence type="ECO:0000313" key="6">
    <source>
        <dbReference type="Proteomes" id="UP000306740"/>
    </source>
</evidence>